<protein>
    <submittedName>
        <fullName evidence="2">Uncharacterized protein</fullName>
    </submittedName>
</protein>
<dbReference type="GeneID" id="33556895"/>
<name>A0A1Y1UMC9_9TREE</name>
<evidence type="ECO:0000256" key="1">
    <source>
        <dbReference type="SAM" id="MobiDB-lite"/>
    </source>
</evidence>
<accession>A0A1Y1UMC9</accession>
<proteinExistence type="predicted"/>
<dbReference type="RefSeq" id="XP_021873071.1">
    <property type="nucleotide sequence ID" value="XM_022015087.1"/>
</dbReference>
<dbReference type="Proteomes" id="UP000193218">
    <property type="component" value="Unassembled WGS sequence"/>
</dbReference>
<feature type="region of interest" description="Disordered" evidence="1">
    <location>
        <begin position="143"/>
        <end position="166"/>
    </location>
</feature>
<dbReference type="InParanoid" id="A0A1Y1UMC9"/>
<dbReference type="AlphaFoldDB" id="A0A1Y1UMC9"/>
<reference evidence="2 3" key="1">
    <citation type="submission" date="2017-03" db="EMBL/GenBank/DDBJ databases">
        <title>Widespread Adenine N6-methylation of Active Genes in Fungi.</title>
        <authorList>
            <consortium name="DOE Joint Genome Institute"/>
            <person name="Mondo S.J."/>
            <person name="Dannebaum R.O."/>
            <person name="Kuo R.C."/>
            <person name="Louie K.B."/>
            <person name="Bewick A.J."/>
            <person name="Labutti K."/>
            <person name="Haridas S."/>
            <person name="Kuo A."/>
            <person name="Salamov A."/>
            <person name="Ahrendt S.R."/>
            <person name="Lau R."/>
            <person name="Bowen B.P."/>
            <person name="Lipzen A."/>
            <person name="Sullivan W."/>
            <person name="Andreopoulos W.B."/>
            <person name="Clum A."/>
            <person name="Lindquist E."/>
            <person name="Daum C."/>
            <person name="Northen T.R."/>
            <person name="Ramamoorthy G."/>
            <person name="Schmitz R.J."/>
            <person name="Gryganskyi A."/>
            <person name="Culley D."/>
            <person name="Magnuson J."/>
            <person name="James T.Y."/>
            <person name="O'Malley M.A."/>
            <person name="Stajich J.E."/>
            <person name="Spatafora J.W."/>
            <person name="Visel A."/>
            <person name="Grigoriev I.V."/>
        </authorList>
    </citation>
    <scope>NUCLEOTIDE SEQUENCE [LARGE SCALE GENOMIC DNA]</scope>
    <source>
        <strain evidence="2 3">NRRL Y-17943</strain>
    </source>
</reference>
<evidence type="ECO:0000313" key="2">
    <source>
        <dbReference type="EMBL" id="ORX39208.1"/>
    </source>
</evidence>
<dbReference type="EMBL" id="NBSH01000003">
    <property type="protein sequence ID" value="ORX39208.1"/>
    <property type="molecule type" value="Genomic_DNA"/>
</dbReference>
<keyword evidence="3" id="KW-1185">Reference proteome</keyword>
<sequence>MQTSSNINCDQSPSDTTARMRDARAEWLRNTSIPSIGSVLSGGSLSESADEIWSRAESVIIPYIIQTAESLGKNDSYAQAYMSLVVDDIFAAVRQVTNSNGSLCREQGDWGAPKVSVNQEGGNIDVEWTLSKGKTSFKQRFRTVPDAEVRQATSASEGSTQNQSGI</sequence>
<gene>
    <name evidence="2" type="ORF">BD324DRAFT_618843</name>
</gene>
<evidence type="ECO:0000313" key="3">
    <source>
        <dbReference type="Proteomes" id="UP000193218"/>
    </source>
</evidence>
<organism evidence="2 3">
    <name type="scientific">Kockovaella imperatae</name>
    <dbReference type="NCBI Taxonomy" id="4999"/>
    <lineage>
        <taxon>Eukaryota</taxon>
        <taxon>Fungi</taxon>
        <taxon>Dikarya</taxon>
        <taxon>Basidiomycota</taxon>
        <taxon>Agaricomycotina</taxon>
        <taxon>Tremellomycetes</taxon>
        <taxon>Tremellales</taxon>
        <taxon>Cuniculitremaceae</taxon>
        <taxon>Kockovaella</taxon>
    </lineage>
</organism>
<feature type="compositionally biased region" description="Polar residues" evidence="1">
    <location>
        <begin position="151"/>
        <end position="166"/>
    </location>
</feature>
<comment type="caution">
    <text evidence="2">The sequence shown here is derived from an EMBL/GenBank/DDBJ whole genome shotgun (WGS) entry which is preliminary data.</text>
</comment>